<evidence type="ECO:0000256" key="1">
    <source>
        <dbReference type="SAM" id="SignalP"/>
    </source>
</evidence>
<evidence type="ECO:0008006" key="4">
    <source>
        <dbReference type="Google" id="ProtNLM"/>
    </source>
</evidence>
<organism evidence="2 3">
    <name type="scientific">Paenibacillus glycanilyticus</name>
    <dbReference type="NCBI Taxonomy" id="126569"/>
    <lineage>
        <taxon>Bacteria</taxon>
        <taxon>Bacillati</taxon>
        <taxon>Bacillota</taxon>
        <taxon>Bacilli</taxon>
        <taxon>Bacillales</taxon>
        <taxon>Paenibacillaceae</taxon>
        <taxon>Paenibacillus</taxon>
    </lineage>
</organism>
<dbReference type="PROSITE" id="PS51257">
    <property type="entry name" value="PROKAR_LIPOPROTEIN"/>
    <property type="match status" value="1"/>
</dbReference>
<evidence type="ECO:0000313" key="2">
    <source>
        <dbReference type="EMBL" id="GLX67001.1"/>
    </source>
</evidence>
<dbReference type="Proteomes" id="UP001157114">
    <property type="component" value="Unassembled WGS sequence"/>
</dbReference>
<dbReference type="PANTHER" id="PTHR43649:SF12">
    <property type="entry name" value="DIACETYLCHITOBIOSE BINDING PROTEIN DASA"/>
    <property type="match status" value="1"/>
</dbReference>
<dbReference type="InterPro" id="IPR050490">
    <property type="entry name" value="Bact_solute-bd_prot1"/>
</dbReference>
<comment type="caution">
    <text evidence="2">The sequence shown here is derived from an EMBL/GenBank/DDBJ whole genome shotgun (WGS) entry which is preliminary data.</text>
</comment>
<keyword evidence="1" id="KW-0732">Signal</keyword>
<feature type="chain" id="PRO_5047363172" description="ABC transporter substrate-binding protein" evidence="1">
    <location>
        <begin position="22"/>
        <end position="525"/>
    </location>
</feature>
<feature type="signal peptide" evidence="1">
    <location>
        <begin position="1"/>
        <end position="21"/>
    </location>
</feature>
<dbReference type="PANTHER" id="PTHR43649">
    <property type="entry name" value="ARABINOSE-BINDING PROTEIN-RELATED"/>
    <property type="match status" value="1"/>
</dbReference>
<dbReference type="Pfam" id="PF01547">
    <property type="entry name" value="SBP_bac_1"/>
    <property type="match status" value="1"/>
</dbReference>
<proteinExistence type="predicted"/>
<sequence length="525" mass="57818">MNASKKWVSVALAVTMAGALAACGNNNTNNAKTESSASPAANADATEAPKAPVKISLLTTDNSQPVPGGNAMDDPTIKYLAEKTNTILDITFLPAAQADNLKKVKFASGELPDVISDYGVNGDLYANNQLIPLNDYIDKYGPNLKKVIPQAAWDGVTRDGKIYAIPESAAGDSKVNRMFFVRKDWMDKVGITETPKTPDELLTMLRAFRDKDPNGNGKKDEIPLSGRENFTWLDTILGMFGANEYGATVINGEVVPSNTSPQMKQALTFLKQLYDEKLLDSEFMSNKRNTWEQKIQNDQVGLWVHDPNLGWDWQDKLNKALPGKGAIVEPMISPKAPGVQYAGFGISAYNKTFSVTKKAKDPEAIVKFFDWLVTEEGQEFVTFGIPDVTYTKDSAGKITYNQQKDTDDKTALWRTITFNLAGWNPDLKKVQVGDEAVAKLEEFFTVGKQEGQPNILLGAPTFKSSLPEIGEFAVPGTMFIETAAKIVMGDQPVDYFDEYVKNWRSRGGDDLIKQATEWYNANGKK</sequence>
<reference evidence="2 3" key="1">
    <citation type="submission" date="2023-03" db="EMBL/GenBank/DDBJ databases">
        <title>Draft genome sequence of the bacteria which degrade cell wall of Tricholomamatutake.</title>
        <authorList>
            <person name="Konishi Y."/>
            <person name="Fukuta Y."/>
            <person name="Shirasaka N."/>
        </authorList>
    </citation>
    <scope>NUCLEOTIDE SEQUENCE [LARGE SCALE GENOMIC DNA]</scope>
    <source>
        <strain evidence="3">mu1</strain>
    </source>
</reference>
<dbReference type="Gene3D" id="3.40.190.10">
    <property type="entry name" value="Periplasmic binding protein-like II"/>
    <property type="match status" value="2"/>
</dbReference>
<name>A0ABQ6GCH2_9BACL</name>
<dbReference type="EMBL" id="BSSQ01000005">
    <property type="protein sequence ID" value="GLX67001.1"/>
    <property type="molecule type" value="Genomic_DNA"/>
</dbReference>
<keyword evidence="3" id="KW-1185">Reference proteome</keyword>
<gene>
    <name evidence="2" type="ORF">MU1_13450</name>
</gene>
<dbReference type="RefSeq" id="WP_284237715.1">
    <property type="nucleotide sequence ID" value="NZ_BSSQ01000005.1"/>
</dbReference>
<protein>
    <recommendedName>
        <fullName evidence="4">ABC transporter substrate-binding protein</fullName>
    </recommendedName>
</protein>
<accession>A0ABQ6GCH2</accession>
<evidence type="ECO:0000313" key="3">
    <source>
        <dbReference type="Proteomes" id="UP001157114"/>
    </source>
</evidence>
<dbReference type="InterPro" id="IPR006059">
    <property type="entry name" value="SBP"/>
</dbReference>
<dbReference type="SUPFAM" id="SSF53850">
    <property type="entry name" value="Periplasmic binding protein-like II"/>
    <property type="match status" value="1"/>
</dbReference>